<evidence type="ECO:0000256" key="5">
    <source>
        <dbReference type="ARBA" id="ARBA00022517"/>
    </source>
</evidence>
<dbReference type="GO" id="GO:0000462">
    <property type="term" value="P:maturation of SSU-rRNA from tricistronic rRNA transcript (SSU-rRNA, 5.8S rRNA, LSU-rRNA)"/>
    <property type="evidence" value="ECO:0007669"/>
    <property type="project" value="TreeGrafter"/>
</dbReference>
<dbReference type="GO" id="GO:0045943">
    <property type="term" value="P:positive regulation of transcription by RNA polymerase I"/>
    <property type="evidence" value="ECO:0007669"/>
    <property type="project" value="TreeGrafter"/>
</dbReference>
<keyword evidence="5 11" id="KW-0690">Ribosome biogenesis</keyword>
<dbReference type="InterPro" id="IPR016024">
    <property type="entry name" value="ARM-type_fold"/>
</dbReference>
<dbReference type="SUPFAM" id="SSF48371">
    <property type="entry name" value="ARM repeat"/>
    <property type="match status" value="2"/>
</dbReference>
<dbReference type="GO" id="GO:0030515">
    <property type="term" value="F:snoRNA binding"/>
    <property type="evidence" value="ECO:0007669"/>
    <property type="project" value="TreeGrafter"/>
</dbReference>
<sequence>MATTFAAQLRSIAQNSTNTLDLRARRDAHGESLIFEKSVAVKQDWDTIYQICVEGFQELCLLDSRLEEFNQNLFSPYAKAQDRDQLSRKQNEALGVVIEKCLALIGGKLLLRPGVKAVEWLVRRFRVHFYNTGPLLSTFLPYHESPVFRNVLSIIPADKITNEWKFLGPYHKITASVPRHAIVYNATHNEAFFSNFNGYVIRACQEGAGHTLLLRFWGSMTVEAITGRLNQAKSGRREVQKQRQEDILLKVLPLLIDGFEIQDCRELTITCFTIAIVLANSADLEDSVIDSLMGAVAPFLNTSEEESHSALTCLAIIIPQRSIQRVSKQVLQAAMKTKDLDVKLFQLHSQVPVHDLLEALLASSLLALKKRANEAKISFTSSLLKLSPQILNPSAISKLIALLLHQVQQADASEELASNVRVRLIEMLQTLNTMPNLSECFSQAASLAGKSLLEVEGIMGEIVKAPVQPMLLDADTMELESDHLPEKSQTKINTVLGDLPTQPGEESFFEPRSSHYAQFAQAFRTCSRSTAHLKLFEELPLWENEETQFHHLYESFVLRLASSASDASDRAIAISSIIKRVESYSHATCQFLLPHLTVLLSDSAHIVRRATATVMATLQQHLGEDHLEGSSERSEDAEVHDAMALPKTKRVPSRNLAKIIQQAYVPALEECILDSMHVSRILHIALDSTPPSVSNGINVNIELKKQLRHNLFDLLTTYAVACPLWKIRISTVELLDGVQKVGNTATSKVLSPILNAWAAYSEAEATEIVNSEGLSVSKVDQTLVRLVNAQDAEAVERFLVMLDDKHTHIRPALVDAFFDRVGAIWPDMRSSAQVAATTRLFEMSFTKDTLLARGSRKVLQSSSLKTPVLATILEHALVGLTQMQPEGPPKKRIRTSHSRESMSKDLVLDFDPAVSRLTFALEIVDSSKPETHPELLPYLFDLLLTLRRLKEKTTSESPYLLTLCLSSILAIVNQALTTRKSVIDLSSIRADLVIECVRSSDSPQVQTTALLLAASLASVAPDRILHNIMPIFTFMGNSLFSQEDERSVYVTNQAIDQIIPPLVRTLQKQDAKNLISATSSLLSSFVTAYSHVPHHRRVAFYHRLLARLGVDDFAFAVISLLATSHQPYNDLPEFFATLMGGSAAPTQLLTYRKIMDLSQDLFAAKPHNAESLLNVAAKSKTERGSIAQILFATAANLLKSTSLKAQARRLSKFGKTMSEQFQEEYKACIRQVLALMQDQKADHPELVSPTRNCLSALLELPSLAEFLNTVPGLLQELEQSGDQELQVLALRVLASQLQHNAAKDSKTNSEATGFLPTLMTIIKTSGNENYRHAAIVCLDRIVDVYGRKNPDSILEVANVLVQGDHGISSNDARTQVMAVLCLASMMEVLKETAIPIIPPSMSKVLDILRTSTGGSSRNTELHSAAFALLSAFVSHVPFMISDEHVVEIIRFSYESARAKLDVSCTESRKETLSLIAHKLDLDIVTNGLLLALQEVISSSVMDADAISELLIFIHQTIERSSKSSVVKSSDLISTLVLRILDLRRLAQVAESPNNTEEDKRHLTDEDILTVESRLHTLVISFIYKLNDTTFRPVFESWIDWAIKGVDLSEVEDYHSNSASKLARTTSLFNLLTHFFNALKSIVTSYTSYILEPANQVLLETLNSITETSTSHNTIPLYSSTLTLLSTTLAHDADGFFTSPSHFTPLCTNLVSQLTLLSTKTKSKSLRKIIEASVPSTLIALATATIDTPAHHHALNHQLCQLRHNDSAAVRLAAIRLQIALTEDEEVGDEWVNNVVVGTATEGVGGSGETMVYVNESLEDDDEAVEAEVRKWVRIVRERVGEDVFEV</sequence>
<keyword evidence="8 11" id="KW-0687">Ribonucleoprotein</keyword>
<protein>
    <recommendedName>
        <fullName evidence="4 11">U3 small nucleolar RNA-associated protein 10</fullName>
    </recommendedName>
</protein>
<accession>A0AAV9NC13</accession>
<evidence type="ECO:0000256" key="8">
    <source>
        <dbReference type="ARBA" id="ARBA00023274"/>
    </source>
</evidence>
<dbReference type="RefSeq" id="XP_064707126.1">
    <property type="nucleotide sequence ID" value="XM_064845581.1"/>
</dbReference>
<evidence type="ECO:0000259" key="12">
    <source>
        <dbReference type="SMART" id="SM01036"/>
    </source>
</evidence>
<dbReference type="PANTHER" id="PTHR13457">
    <property type="entry name" value="BAP28"/>
    <property type="match status" value="1"/>
</dbReference>
<dbReference type="PANTHER" id="PTHR13457:SF1">
    <property type="entry name" value="HEAT REPEAT-CONTAINING PROTEIN 1"/>
    <property type="match status" value="1"/>
</dbReference>
<feature type="repeat" description="HEAT" evidence="10">
    <location>
        <begin position="592"/>
        <end position="630"/>
    </location>
</feature>
<feature type="domain" description="BP28 C-terminal" evidence="12">
    <location>
        <begin position="1522"/>
        <end position="1695"/>
    </location>
</feature>
<keyword evidence="7 11" id="KW-0539">Nucleus</keyword>
<comment type="subunit">
    <text evidence="3 11">Component of the ribosomal small subunit (SSU) processome.</text>
</comment>
<keyword evidence="14" id="KW-1185">Reference proteome</keyword>
<proteinExistence type="inferred from homology"/>
<comment type="similarity">
    <text evidence="2 11">Belongs to the HEATR1/UTP10 family.</text>
</comment>
<dbReference type="GO" id="GO:0030686">
    <property type="term" value="C:90S preribosome"/>
    <property type="evidence" value="ECO:0007669"/>
    <property type="project" value="TreeGrafter"/>
</dbReference>
<organism evidence="13 14">
    <name type="scientific">Exophiala bonariae</name>
    <dbReference type="NCBI Taxonomy" id="1690606"/>
    <lineage>
        <taxon>Eukaryota</taxon>
        <taxon>Fungi</taxon>
        <taxon>Dikarya</taxon>
        <taxon>Ascomycota</taxon>
        <taxon>Pezizomycotina</taxon>
        <taxon>Eurotiomycetes</taxon>
        <taxon>Chaetothyriomycetidae</taxon>
        <taxon>Chaetothyriales</taxon>
        <taxon>Herpotrichiellaceae</taxon>
        <taxon>Exophiala</taxon>
    </lineage>
</organism>
<evidence type="ECO:0000256" key="11">
    <source>
        <dbReference type="RuleBase" id="RU367065"/>
    </source>
</evidence>
<dbReference type="InterPro" id="IPR012954">
    <property type="entry name" value="BP28_C_dom"/>
</dbReference>
<dbReference type="Gene3D" id="1.25.10.10">
    <property type="entry name" value="Leucine-rich Repeat Variant"/>
    <property type="match status" value="1"/>
</dbReference>
<dbReference type="PROSITE" id="PS50077">
    <property type="entry name" value="HEAT_REPEAT"/>
    <property type="match status" value="1"/>
</dbReference>
<keyword evidence="6 11" id="KW-0698">rRNA processing</keyword>
<dbReference type="EMBL" id="JAVRRD010000011">
    <property type="protein sequence ID" value="KAK5054001.1"/>
    <property type="molecule type" value="Genomic_DNA"/>
</dbReference>
<dbReference type="Pfam" id="PF08146">
    <property type="entry name" value="BP28CT"/>
    <property type="match status" value="1"/>
</dbReference>
<comment type="function">
    <text evidence="9">Involved in nucleolar processing of pre-18S ribosomal RNA. Involved in ribosome biosynthesis.</text>
</comment>
<evidence type="ECO:0000313" key="13">
    <source>
        <dbReference type="EMBL" id="KAK5054001.1"/>
    </source>
</evidence>
<dbReference type="InterPro" id="IPR011989">
    <property type="entry name" value="ARM-like"/>
</dbReference>
<evidence type="ECO:0000256" key="6">
    <source>
        <dbReference type="ARBA" id="ARBA00022552"/>
    </source>
</evidence>
<dbReference type="InterPro" id="IPR021133">
    <property type="entry name" value="HEAT_type_2"/>
</dbReference>
<gene>
    <name evidence="13" type="ORF">LTR84_001963</name>
</gene>
<evidence type="ECO:0000256" key="2">
    <source>
        <dbReference type="ARBA" id="ARBA00010559"/>
    </source>
</evidence>
<evidence type="ECO:0000256" key="7">
    <source>
        <dbReference type="ARBA" id="ARBA00023242"/>
    </source>
</evidence>
<comment type="subcellular location">
    <subcellularLocation>
        <location evidence="1 11">Nucleus</location>
        <location evidence="1 11">Nucleolus</location>
    </subcellularLocation>
</comment>
<evidence type="ECO:0000313" key="14">
    <source>
        <dbReference type="Proteomes" id="UP001358417"/>
    </source>
</evidence>
<reference evidence="13 14" key="1">
    <citation type="submission" date="2023-08" db="EMBL/GenBank/DDBJ databases">
        <title>Black Yeasts Isolated from many extreme environments.</title>
        <authorList>
            <person name="Coleine C."/>
            <person name="Stajich J.E."/>
            <person name="Selbmann L."/>
        </authorList>
    </citation>
    <scope>NUCLEOTIDE SEQUENCE [LARGE SCALE GENOMIC DNA]</scope>
    <source>
        <strain evidence="13 14">CCFEE 5792</strain>
    </source>
</reference>
<evidence type="ECO:0000256" key="1">
    <source>
        <dbReference type="ARBA" id="ARBA00004604"/>
    </source>
</evidence>
<dbReference type="Pfam" id="PF12397">
    <property type="entry name" value="U3snoRNP10"/>
    <property type="match status" value="1"/>
</dbReference>
<dbReference type="InterPro" id="IPR040191">
    <property type="entry name" value="UTP10"/>
</dbReference>
<dbReference type="InterPro" id="IPR022125">
    <property type="entry name" value="U3snoRNP10_N"/>
</dbReference>
<comment type="caution">
    <text evidence="13">The sequence shown here is derived from an EMBL/GenBank/DDBJ whole genome shotgun (WGS) entry which is preliminary data.</text>
</comment>
<dbReference type="GO" id="GO:0032040">
    <property type="term" value="C:small-subunit processome"/>
    <property type="evidence" value="ECO:0007669"/>
    <property type="project" value="TreeGrafter"/>
</dbReference>
<evidence type="ECO:0000256" key="9">
    <source>
        <dbReference type="ARBA" id="ARBA00025076"/>
    </source>
</evidence>
<dbReference type="GeneID" id="89970179"/>
<evidence type="ECO:0000256" key="10">
    <source>
        <dbReference type="PROSITE-ProRule" id="PRU00103"/>
    </source>
</evidence>
<dbReference type="Proteomes" id="UP001358417">
    <property type="component" value="Unassembled WGS sequence"/>
</dbReference>
<name>A0AAV9NC13_9EURO</name>
<evidence type="ECO:0000256" key="4">
    <source>
        <dbReference type="ARBA" id="ARBA00015399"/>
    </source>
</evidence>
<dbReference type="SMART" id="SM01036">
    <property type="entry name" value="BP28CT"/>
    <property type="match status" value="1"/>
</dbReference>
<dbReference type="GO" id="GO:0034455">
    <property type="term" value="C:t-UTP complex"/>
    <property type="evidence" value="ECO:0007669"/>
    <property type="project" value="TreeGrafter"/>
</dbReference>
<evidence type="ECO:0000256" key="3">
    <source>
        <dbReference type="ARBA" id="ARBA00011399"/>
    </source>
</evidence>